<feature type="compositionally biased region" description="Polar residues" evidence="1">
    <location>
        <begin position="392"/>
        <end position="404"/>
    </location>
</feature>
<name>A0A8J6H4S5_TENMO</name>
<evidence type="ECO:0000256" key="2">
    <source>
        <dbReference type="SAM" id="SignalP"/>
    </source>
</evidence>
<dbReference type="EMBL" id="JABDTM020029259">
    <property type="protein sequence ID" value="KAH0808084.1"/>
    <property type="molecule type" value="Genomic_DNA"/>
</dbReference>
<keyword evidence="2" id="KW-0732">Signal</keyword>
<reference evidence="4" key="1">
    <citation type="journal article" date="2020" name="J Insects Food Feed">
        <title>The yellow mealworm (Tenebrio molitor) genome: a resource for the emerging insects as food and feed industry.</title>
        <authorList>
            <person name="Eriksson T."/>
            <person name="Andere A."/>
            <person name="Kelstrup H."/>
            <person name="Emery V."/>
            <person name="Picard C."/>
        </authorList>
    </citation>
    <scope>NUCLEOTIDE SEQUENCE</scope>
    <source>
        <strain evidence="4">Stoneville</strain>
        <tissue evidence="4">Whole head</tissue>
    </source>
</reference>
<feature type="chain" id="PRO_5036433782" evidence="2">
    <location>
        <begin position="20"/>
        <end position="492"/>
    </location>
</feature>
<evidence type="ECO:0000313" key="3">
    <source>
        <dbReference type="EMBL" id="KAH0808084.1"/>
    </source>
</evidence>
<accession>A0A8J6H4S5</accession>
<sequence length="492" mass="53187">MRVSIVLLICAAAVLSADAYMLGGLGGLGYSDLMSSETSSSYGSYSQGHSSGYSSTSYSPMYSGMYSSYSPMYYGGYSSYRPLGGFGYNGFGYGSMYRPYYGYSGSMYRPYSSYMSYRPSYYGTYGSGLYGGGLYGGGLYGGSGYGNYYGGYGTNCVGMYRPGCYGYYSYYKKSRFLSTPHASSLLGLVHYSPPTGTLSQMFQKTFLIALLITKLVLAIPPNDKALYDDAEARIHKRRPCRGRGRSDPQGRTFFDWSLSYVDVNYNYNYNVNCGGGGGNGQHGGGGSYGDSGSQKPILSSILQNVGNRPSGGSQQGGGLFGGNGPINFVQSQFQGIFSDGPGLGSLLPQGGIFNGEGLGSLLPQGGLFNGEGISSLFENGLFSGIFDNRPSNRPPVSSVTSAPIVTTPKPDVQDPDDIIYNDEKPVHEDHDAVVPDNYNRPYNRPGQYLVAYNPIFGEFVHDLSDFNPQRIVRQLNREFNRLAKPLAHLLGR</sequence>
<proteinExistence type="predicted"/>
<evidence type="ECO:0000313" key="5">
    <source>
        <dbReference type="Proteomes" id="UP000719412"/>
    </source>
</evidence>
<comment type="caution">
    <text evidence="4">The sequence shown here is derived from an EMBL/GenBank/DDBJ whole genome shotgun (WGS) entry which is preliminary data.</text>
</comment>
<dbReference type="AlphaFoldDB" id="A0A8J6H4S5"/>
<gene>
    <name evidence="4" type="ORF">GEV33_014699</name>
    <name evidence="3" type="ORF">GEV33_014706</name>
</gene>
<feature type="signal peptide" evidence="2">
    <location>
        <begin position="1"/>
        <end position="19"/>
    </location>
</feature>
<keyword evidence="5" id="KW-1185">Reference proteome</keyword>
<feature type="region of interest" description="Disordered" evidence="1">
    <location>
        <begin position="392"/>
        <end position="415"/>
    </location>
</feature>
<reference evidence="4" key="2">
    <citation type="submission" date="2021-08" db="EMBL/GenBank/DDBJ databases">
        <authorList>
            <person name="Eriksson T."/>
        </authorList>
    </citation>
    <scope>NUCLEOTIDE SEQUENCE</scope>
    <source>
        <strain evidence="4">Stoneville</strain>
        <tissue evidence="4">Whole head</tissue>
    </source>
</reference>
<protein>
    <submittedName>
        <fullName evidence="4">Uncharacterized protein</fullName>
    </submittedName>
</protein>
<evidence type="ECO:0000313" key="4">
    <source>
        <dbReference type="EMBL" id="KAH0808093.1"/>
    </source>
</evidence>
<dbReference type="EMBL" id="JABDTM020029254">
    <property type="protein sequence ID" value="KAH0808093.1"/>
    <property type="molecule type" value="Genomic_DNA"/>
</dbReference>
<dbReference type="Proteomes" id="UP000719412">
    <property type="component" value="Unassembled WGS sequence"/>
</dbReference>
<evidence type="ECO:0000256" key="1">
    <source>
        <dbReference type="SAM" id="MobiDB-lite"/>
    </source>
</evidence>
<organism evidence="4 5">
    <name type="scientific">Tenebrio molitor</name>
    <name type="common">Yellow mealworm beetle</name>
    <dbReference type="NCBI Taxonomy" id="7067"/>
    <lineage>
        <taxon>Eukaryota</taxon>
        <taxon>Metazoa</taxon>
        <taxon>Ecdysozoa</taxon>
        <taxon>Arthropoda</taxon>
        <taxon>Hexapoda</taxon>
        <taxon>Insecta</taxon>
        <taxon>Pterygota</taxon>
        <taxon>Neoptera</taxon>
        <taxon>Endopterygota</taxon>
        <taxon>Coleoptera</taxon>
        <taxon>Polyphaga</taxon>
        <taxon>Cucujiformia</taxon>
        <taxon>Tenebrionidae</taxon>
        <taxon>Tenebrio</taxon>
    </lineage>
</organism>